<feature type="non-terminal residue" evidence="2">
    <location>
        <position position="55"/>
    </location>
</feature>
<accession>A0AAD8B6W8</accession>
<protein>
    <submittedName>
        <fullName evidence="2">Uncharacterized protein</fullName>
    </submittedName>
</protein>
<feature type="non-terminal residue" evidence="2">
    <location>
        <position position="1"/>
    </location>
</feature>
<keyword evidence="1" id="KW-0812">Transmembrane</keyword>
<dbReference type="Proteomes" id="UP001233172">
    <property type="component" value="Unassembled WGS sequence"/>
</dbReference>
<dbReference type="AlphaFoldDB" id="A0AAD8B6W8"/>
<evidence type="ECO:0000313" key="3">
    <source>
        <dbReference type="Proteomes" id="UP001233172"/>
    </source>
</evidence>
<sequence length="55" mass="6665">YLFTIASCSPLSVWNLSWKERWCNRLLGKRFLPWLLCVLFSYLVYLYLFRGARSN</sequence>
<comment type="caution">
    <text evidence="2">The sequence shown here is derived from an EMBL/GenBank/DDBJ whole genome shotgun (WGS) entry which is preliminary data.</text>
</comment>
<feature type="transmembrane region" description="Helical" evidence="1">
    <location>
        <begin position="31"/>
        <end position="49"/>
    </location>
</feature>
<reference evidence="2" key="1">
    <citation type="journal article" date="2023" name="PLoS Negl. Trop. Dis.">
        <title>A genome sequence for Biomphalaria pfeifferi, the major vector snail for the human-infecting parasite Schistosoma mansoni.</title>
        <authorList>
            <person name="Bu L."/>
            <person name="Lu L."/>
            <person name="Laidemitt M.R."/>
            <person name="Zhang S.M."/>
            <person name="Mutuku M."/>
            <person name="Mkoji G."/>
            <person name="Steinauer M."/>
            <person name="Loker E.S."/>
        </authorList>
    </citation>
    <scope>NUCLEOTIDE SEQUENCE</scope>
    <source>
        <strain evidence="2">KasaAsao</strain>
    </source>
</reference>
<dbReference type="EMBL" id="JASAOG010000130">
    <property type="protein sequence ID" value="KAK0049046.1"/>
    <property type="molecule type" value="Genomic_DNA"/>
</dbReference>
<organism evidence="2 3">
    <name type="scientific">Biomphalaria pfeifferi</name>
    <name type="common">Bloodfluke planorb</name>
    <name type="synonym">Freshwater snail</name>
    <dbReference type="NCBI Taxonomy" id="112525"/>
    <lineage>
        <taxon>Eukaryota</taxon>
        <taxon>Metazoa</taxon>
        <taxon>Spiralia</taxon>
        <taxon>Lophotrochozoa</taxon>
        <taxon>Mollusca</taxon>
        <taxon>Gastropoda</taxon>
        <taxon>Heterobranchia</taxon>
        <taxon>Euthyneura</taxon>
        <taxon>Panpulmonata</taxon>
        <taxon>Hygrophila</taxon>
        <taxon>Lymnaeoidea</taxon>
        <taxon>Planorbidae</taxon>
        <taxon>Biomphalaria</taxon>
    </lineage>
</organism>
<evidence type="ECO:0000313" key="2">
    <source>
        <dbReference type="EMBL" id="KAK0049046.1"/>
    </source>
</evidence>
<reference evidence="2" key="2">
    <citation type="submission" date="2023-04" db="EMBL/GenBank/DDBJ databases">
        <authorList>
            <person name="Bu L."/>
            <person name="Lu L."/>
            <person name="Laidemitt M.R."/>
            <person name="Zhang S.M."/>
            <person name="Mutuku M."/>
            <person name="Mkoji G."/>
            <person name="Steinauer M."/>
            <person name="Loker E.S."/>
        </authorList>
    </citation>
    <scope>NUCLEOTIDE SEQUENCE</scope>
    <source>
        <strain evidence="2">KasaAsao</strain>
        <tissue evidence="2">Whole Snail</tissue>
    </source>
</reference>
<gene>
    <name evidence="2" type="ORF">Bpfe_021474</name>
</gene>
<proteinExistence type="predicted"/>
<keyword evidence="1" id="KW-0472">Membrane</keyword>
<keyword evidence="1" id="KW-1133">Transmembrane helix</keyword>
<name>A0AAD8B6W8_BIOPF</name>
<keyword evidence="3" id="KW-1185">Reference proteome</keyword>
<evidence type="ECO:0000256" key="1">
    <source>
        <dbReference type="SAM" id="Phobius"/>
    </source>
</evidence>